<comment type="caution">
    <text evidence="11">The sequence shown here is derived from an EMBL/GenBank/DDBJ whole genome shotgun (WGS) entry which is preliminary data.</text>
</comment>
<dbReference type="PROSITE" id="PS50022">
    <property type="entry name" value="FA58C_3"/>
    <property type="match status" value="2"/>
</dbReference>
<organism evidence="11 12">
    <name type="scientific">Pocillopora meandrina</name>
    <dbReference type="NCBI Taxonomy" id="46732"/>
    <lineage>
        <taxon>Eukaryota</taxon>
        <taxon>Metazoa</taxon>
        <taxon>Cnidaria</taxon>
        <taxon>Anthozoa</taxon>
        <taxon>Hexacorallia</taxon>
        <taxon>Scleractinia</taxon>
        <taxon>Astrocoeniina</taxon>
        <taxon>Pocilloporidae</taxon>
        <taxon>Pocillopora</taxon>
    </lineage>
</organism>
<dbReference type="FunFam" id="2.20.100.10:FF:000007">
    <property type="entry name" value="Thrombospondin 1"/>
    <property type="match status" value="6"/>
</dbReference>
<dbReference type="SMART" id="SM00327">
    <property type="entry name" value="VWA"/>
    <property type="match status" value="3"/>
</dbReference>
<evidence type="ECO:0000256" key="3">
    <source>
        <dbReference type="ARBA" id="ARBA00022737"/>
    </source>
</evidence>
<dbReference type="PANTHER" id="PTHR22906">
    <property type="entry name" value="PROPERDIN"/>
    <property type="match status" value="1"/>
</dbReference>
<evidence type="ECO:0000256" key="1">
    <source>
        <dbReference type="ARBA" id="ARBA00004167"/>
    </source>
</evidence>
<dbReference type="Pfam" id="PF00754">
    <property type="entry name" value="F5_F8_type_C"/>
    <property type="match status" value="1"/>
</dbReference>
<dbReference type="Pfam" id="PF00092">
    <property type="entry name" value="VWA"/>
    <property type="match status" value="3"/>
</dbReference>
<evidence type="ECO:0000256" key="4">
    <source>
        <dbReference type="ARBA" id="ARBA00022989"/>
    </source>
</evidence>
<dbReference type="InterPro" id="IPR052065">
    <property type="entry name" value="Compl_asym_regulator"/>
</dbReference>
<comment type="subcellular location">
    <subcellularLocation>
        <location evidence="1">Membrane</location>
        <topology evidence="1">Single-pass membrane protein</topology>
    </subcellularLocation>
</comment>
<evidence type="ECO:0000313" key="12">
    <source>
        <dbReference type="Proteomes" id="UP001159428"/>
    </source>
</evidence>
<accession>A0AAU9WE82</accession>
<dbReference type="PROSITE" id="PS50234">
    <property type="entry name" value="VWFA"/>
    <property type="match status" value="3"/>
</dbReference>
<dbReference type="EMBL" id="CALNXJ010000013">
    <property type="protein sequence ID" value="CAH3111915.1"/>
    <property type="molecule type" value="Genomic_DNA"/>
</dbReference>
<keyword evidence="12" id="KW-1185">Reference proteome</keyword>
<dbReference type="InterPro" id="IPR036383">
    <property type="entry name" value="TSP1_rpt_sf"/>
</dbReference>
<keyword evidence="2 8" id="KW-0812">Transmembrane</keyword>
<dbReference type="GO" id="GO:0016020">
    <property type="term" value="C:membrane"/>
    <property type="evidence" value="ECO:0007669"/>
    <property type="project" value="UniProtKB-SubCell"/>
</dbReference>
<evidence type="ECO:0000259" key="9">
    <source>
        <dbReference type="PROSITE" id="PS50022"/>
    </source>
</evidence>
<dbReference type="SUPFAM" id="SSF82895">
    <property type="entry name" value="TSP-1 type 1 repeat"/>
    <property type="match status" value="11"/>
</dbReference>
<evidence type="ECO:0000313" key="11">
    <source>
        <dbReference type="EMBL" id="CAH3111915.1"/>
    </source>
</evidence>
<dbReference type="FunFam" id="2.20.100.10:FF:000001">
    <property type="entry name" value="semaphorin-5A isoform X1"/>
    <property type="match status" value="2"/>
</dbReference>
<dbReference type="Pfam" id="PF00090">
    <property type="entry name" value="TSP_1"/>
    <property type="match status" value="11"/>
</dbReference>
<dbReference type="InterPro" id="IPR036465">
    <property type="entry name" value="vWFA_dom_sf"/>
</dbReference>
<evidence type="ECO:0000256" key="2">
    <source>
        <dbReference type="ARBA" id="ARBA00022692"/>
    </source>
</evidence>
<dbReference type="InterPro" id="IPR008979">
    <property type="entry name" value="Galactose-bd-like_sf"/>
</dbReference>
<feature type="domain" description="F5/8 type C" evidence="9">
    <location>
        <begin position="1"/>
        <end position="74"/>
    </location>
</feature>
<dbReference type="PANTHER" id="PTHR22906:SF21">
    <property type="entry name" value="SEMA DOMAIN-CONTAINING PROTEIN"/>
    <property type="match status" value="1"/>
</dbReference>
<sequence length="1811" mass="198365">MYYVKTSKDGSTFNYILDDSGTRPKAFWGAIDDGDFVAKTNLKKPVKARYVSFNPREPQTDANGLCLRVDVNICNGELTPINGGWTSWSSWSECSQQCHIYGQGSGYAIKSRHRTCSNPIPTFEGAACKGNSGEDAFCLNSCSLNGNWGHWSQWSACSKTCGNGTATRTRKCDSPPPSGGGSSCVGDAKQTKYCSDRLHCPINGGWSPWSSFGGCSVSCGGGKQTRYRTCNSPYPQHGGHDCAGSNVDHRNCNSDPCPINGGWTNWQSWSGCSATCGGGSQTRKRSCNNPPPQHGGIHCKGSDTDRQSCNTENCPINGGWTEWTQWSACDKTCGGGSSYRRRQCTSPPPQNGGKTCPGNGYEVQSCNSQGCPVHGGWSDWSEWSTCTKSCSGGTQKRTRSCTNPTPAHGGNSCSGNSEESQQCNKQACPVDGGWTEWAQWTGCSATCGGGTRSRRRACTNPPPSNDGSGCTGGYVEVERCNTQSCPVDGKFSPWTPWKQCSKTCGGGTQTRTRQCGSPPPSQGGKPCVGDTLQTRVCSTNVCPADGSWSNWASWTSCSRTCGGGTQSRRRQCDSPQPSNGGKFCPGDDTETRECMTQACPVDGGWTNWATGPCNVLCGDGKRNRTRTCTNPPASGGGDVCMGPAFETENCNSGPCKEPKYLFSSSISLDPNIPKIDLVFAISATSASSKQSYELMKNTVKKFIDTYGVNKIHYSVIVYGNQVIRVVNFNRTFPLSANELKTAIDRQPALPGGPVLTNALQEAYRVFKESVGRSGAKKVLVVITDRNSGSSTNSLSQAVRPLEDLGVLVISIGVGNEVSRSELNIISPNPLDVISARLNINPSVLAVRIMERILRLNFPDVDVGFAISAASADSDKIFSLMKQIINTIVDRYGVNKVRFSFIVYGSRVTTRFTFDNAPITQEELIKAVNGTEKVTGDPDLEKALEEAEQLFTKTSRPNATRVFVVLTDIVGSGDDNSLIATSARLRKGGVLILSVGFGQQVNAISNQMTKVVIAQSDYISVPDFTTQRPVVIAETIMFKALQANIPEIDLTFVISATSASTERTFTLMKSTINNIIDKYGISRIHYTVIVFGSGFTTSVDFSTNVPDKETLTRLVTSLQRETGTPDLAKALQEVKRVYELREVRPNAKKVLVVILDKTTDNSKVQLETIATDLVQKSILIIGVGIGRSVDRNELIYITEENRNIIEVEPTERPEEVAREIMKIILRTSGYSQWSEWSACSRTCRQRGVAGTRRRTRTCDIRELGCDGPSEQFEECNKIDCEGCAERTSLNDTNYSASTVEQPAQFAKLDTSNPSASQRAWCRDINNVGGYLQIDLGETADVYQVATKGQEQNDRWVRSYYITLSSDGNSFFNYTQGGRTKVFSGNRDSRSVVFNNLNATQAVRYVRFYPITFNQQPCMQASVFACTEIIDPTANPARISEDAGNGILIALWILAGILTFLLLLACLYYCCWHVCCKRGKKSKGLTAFSETSTEEDGGYLIEDGESKRWNPRAVPMVARAPKVDKVPEDEVQEVSIEMKEDGPQLGVIQFGIEADNTKDQHVTAETVHSETPLYSQEVNTGTVKKGATKMTMSSTDTQKRKRAQSESAAATLEEAEATSKQWSYQTEQRQSSAFANEGYMRSQESIAPTQVRTRTQELRRAQSADELSAIDYDMFEQRRESAQSALKGEMSRDGYMRMKQSSRGSSVDETDRGFQMGTVDLAIGGIEAPNVQRGSSQFYGMEEQEMTFSADNGGRHYYELEDGGYRTEEWYARGGHEPGRLRDEGFREIHVEHQPIYHEIEHDNKGFRHSRLV</sequence>
<dbReference type="CDD" id="cd01450">
    <property type="entry name" value="vWFA_subfamily_ECM"/>
    <property type="match status" value="3"/>
</dbReference>
<dbReference type="InterPro" id="IPR002035">
    <property type="entry name" value="VWF_A"/>
</dbReference>
<dbReference type="Gene3D" id="2.20.100.10">
    <property type="entry name" value="Thrombospondin type-1 (TSP1) repeat"/>
    <property type="match status" value="11"/>
</dbReference>
<evidence type="ECO:0000259" key="10">
    <source>
        <dbReference type="PROSITE" id="PS50234"/>
    </source>
</evidence>
<dbReference type="PRINTS" id="PR01705">
    <property type="entry name" value="TSP1REPEAT"/>
</dbReference>
<feature type="domain" description="VWFA" evidence="10">
    <location>
        <begin position="861"/>
        <end position="1040"/>
    </location>
</feature>
<keyword evidence="4 8" id="KW-1133">Transmembrane helix</keyword>
<dbReference type="Gene3D" id="3.40.50.410">
    <property type="entry name" value="von Willebrand factor, type A domain"/>
    <property type="match status" value="3"/>
</dbReference>
<evidence type="ECO:0000256" key="8">
    <source>
        <dbReference type="SAM" id="Phobius"/>
    </source>
</evidence>
<evidence type="ECO:0000256" key="7">
    <source>
        <dbReference type="SAM" id="MobiDB-lite"/>
    </source>
</evidence>
<keyword evidence="5 8" id="KW-0472">Membrane</keyword>
<feature type="transmembrane region" description="Helical" evidence="8">
    <location>
        <begin position="1445"/>
        <end position="1469"/>
    </location>
</feature>
<dbReference type="SMART" id="SM00209">
    <property type="entry name" value="TSP1"/>
    <property type="match status" value="11"/>
</dbReference>
<feature type="domain" description="VWFA" evidence="10">
    <location>
        <begin position="676"/>
        <end position="852"/>
    </location>
</feature>
<keyword evidence="6" id="KW-1015">Disulfide bond</keyword>
<proteinExistence type="predicted"/>
<dbReference type="PROSITE" id="PS01285">
    <property type="entry name" value="FA58C_1"/>
    <property type="match status" value="1"/>
</dbReference>
<feature type="region of interest" description="Disordered" evidence="7">
    <location>
        <begin position="447"/>
        <end position="468"/>
    </location>
</feature>
<evidence type="ECO:0008006" key="13">
    <source>
        <dbReference type="Google" id="ProtNLM"/>
    </source>
</evidence>
<dbReference type="Proteomes" id="UP001159428">
    <property type="component" value="Unassembled WGS sequence"/>
</dbReference>
<dbReference type="InterPro" id="IPR000421">
    <property type="entry name" value="FA58C"/>
</dbReference>
<feature type="domain" description="VWFA" evidence="10">
    <location>
        <begin position="1048"/>
        <end position="1219"/>
    </location>
</feature>
<dbReference type="PROSITE" id="PS50092">
    <property type="entry name" value="TSP1"/>
    <property type="match status" value="11"/>
</dbReference>
<evidence type="ECO:0000256" key="6">
    <source>
        <dbReference type="ARBA" id="ARBA00023157"/>
    </source>
</evidence>
<keyword evidence="3" id="KW-0677">Repeat</keyword>
<dbReference type="SUPFAM" id="SSF49785">
    <property type="entry name" value="Galactose-binding domain-like"/>
    <property type="match status" value="2"/>
</dbReference>
<gene>
    <name evidence="11" type="ORF">PMEA_00004603</name>
</gene>
<protein>
    <recommendedName>
        <fullName evidence="13">Hemicentin-1</fullName>
    </recommendedName>
</protein>
<name>A0AAU9WE82_9CNID</name>
<reference evidence="11 12" key="1">
    <citation type="submission" date="2022-05" db="EMBL/GenBank/DDBJ databases">
        <authorList>
            <consortium name="Genoscope - CEA"/>
            <person name="William W."/>
        </authorList>
    </citation>
    <scope>NUCLEOTIDE SEQUENCE [LARGE SCALE GENOMIC DNA]</scope>
</reference>
<dbReference type="SUPFAM" id="SSF53300">
    <property type="entry name" value="vWA-like"/>
    <property type="match status" value="3"/>
</dbReference>
<evidence type="ECO:0000256" key="5">
    <source>
        <dbReference type="ARBA" id="ARBA00023136"/>
    </source>
</evidence>
<dbReference type="InterPro" id="IPR000884">
    <property type="entry name" value="TSP1_rpt"/>
</dbReference>
<feature type="domain" description="F5/8 type C" evidence="9">
    <location>
        <begin position="1274"/>
        <end position="1424"/>
    </location>
</feature>
<dbReference type="FunFam" id="2.20.100.10:FF:000002">
    <property type="entry name" value="Unc-5 netrin receptor C"/>
    <property type="match status" value="1"/>
</dbReference>
<dbReference type="Gene3D" id="2.60.120.260">
    <property type="entry name" value="Galactose-binding domain-like"/>
    <property type="match status" value="2"/>
</dbReference>